<evidence type="ECO:0000256" key="5">
    <source>
        <dbReference type="PROSITE-ProRule" id="PRU00282"/>
    </source>
</evidence>
<dbReference type="SUPFAM" id="SSF103506">
    <property type="entry name" value="Mitochondrial carrier"/>
    <property type="match status" value="1"/>
</dbReference>
<evidence type="ECO:0000256" key="2">
    <source>
        <dbReference type="ARBA" id="ARBA00022692"/>
    </source>
</evidence>
<keyword evidence="2 5" id="KW-0812">Transmembrane</keyword>
<dbReference type="Pfam" id="PF00153">
    <property type="entry name" value="Mito_carr"/>
    <property type="match status" value="1"/>
</dbReference>
<dbReference type="InterPro" id="IPR018108">
    <property type="entry name" value="MCP_transmembrane"/>
</dbReference>
<keyword evidence="4 5" id="KW-0472">Membrane</keyword>
<dbReference type="EMBL" id="JANBTX010000111">
    <property type="protein sequence ID" value="KAJ2686373.1"/>
    <property type="molecule type" value="Genomic_DNA"/>
</dbReference>
<evidence type="ECO:0000313" key="9">
    <source>
        <dbReference type="EMBL" id="KAJ2686373.1"/>
    </source>
</evidence>
<dbReference type="OrthoDB" id="2403262at2759"/>
<dbReference type="PROSITE" id="PS50920">
    <property type="entry name" value="SOLCAR"/>
    <property type="match status" value="1"/>
</dbReference>
<protein>
    <submittedName>
        <fullName evidence="9">Uncharacterized protein</fullName>
    </submittedName>
</protein>
<sequence>MVVIAPHSRTLGTGPSSRLRQTPRTAWQVTMAESRESLQRAEDDVLRRIAQFDSSTLSNSTPDPAATAGLWQNMPKIPAKLWTRSNATLVARIVMHLVKYPQRSATMYAQLTGVWLPLSTNLYRALWRHMPVGVLYQGFGGYHLGVVGLVVNAITPGEVSSLWAMLASVLMHYFVFALFYGTFRQSLVTRLLDISGTLASMRQLLAPAAWWVRDRLLLRNPRGSVFCVYVRDVIGNVLQGGLDTLLTRLLTSPGSIAMYLSIAKISSVTRRLAASLLHGIGLPALIAQSPYTLGDFAMPSARSLPTHSTRRRALMRATAVAAANSTAAAINGDMDDTPVLDMHSPAATVPMSPADPATSDVEVVFTGIESQLDLDDQSPPPVSRRRVSLSAGSDKHKAEKSDFLIYTQTVSAIVSSIAIRALLYPVDAIVVRLMADQAGLTRYGYTGFFNCLSRIRRSPSQGLSSLYAGFTPALLSDLALGWVTAEVAHYLCKSAWQKQ</sequence>
<evidence type="ECO:0000256" key="7">
    <source>
        <dbReference type="SAM" id="MobiDB-lite"/>
    </source>
</evidence>
<dbReference type="Proteomes" id="UP001151516">
    <property type="component" value="Unassembled WGS sequence"/>
</dbReference>
<keyword evidence="10" id="KW-1185">Reference proteome</keyword>
<keyword evidence="6" id="KW-0813">Transport</keyword>
<keyword evidence="3 8" id="KW-1133">Transmembrane helix</keyword>
<organism evidence="9 10">
    <name type="scientific">Coemansia spiralis</name>
    <dbReference type="NCBI Taxonomy" id="417178"/>
    <lineage>
        <taxon>Eukaryota</taxon>
        <taxon>Fungi</taxon>
        <taxon>Fungi incertae sedis</taxon>
        <taxon>Zoopagomycota</taxon>
        <taxon>Kickxellomycotina</taxon>
        <taxon>Kickxellomycetes</taxon>
        <taxon>Kickxellales</taxon>
        <taxon>Kickxellaceae</taxon>
        <taxon>Coemansia</taxon>
    </lineage>
</organism>
<evidence type="ECO:0000313" key="10">
    <source>
        <dbReference type="Proteomes" id="UP001151516"/>
    </source>
</evidence>
<evidence type="ECO:0000256" key="3">
    <source>
        <dbReference type="ARBA" id="ARBA00022989"/>
    </source>
</evidence>
<feature type="repeat" description="Solcar" evidence="5">
    <location>
        <begin position="402"/>
        <end position="494"/>
    </location>
</feature>
<evidence type="ECO:0000256" key="1">
    <source>
        <dbReference type="ARBA" id="ARBA00004141"/>
    </source>
</evidence>
<comment type="similarity">
    <text evidence="6">Belongs to the mitochondrial carrier (TC 2.A.29) family.</text>
</comment>
<dbReference type="GO" id="GO:0016020">
    <property type="term" value="C:membrane"/>
    <property type="evidence" value="ECO:0007669"/>
    <property type="project" value="UniProtKB-SubCell"/>
</dbReference>
<dbReference type="Gene3D" id="1.50.40.10">
    <property type="entry name" value="Mitochondrial carrier domain"/>
    <property type="match status" value="1"/>
</dbReference>
<reference evidence="9" key="1">
    <citation type="submission" date="2022-07" db="EMBL/GenBank/DDBJ databases">
        <title>Phylogenomic reconstructions and comparative analyses of Kickxellomycotina fungi.</title>
        <authorList>
            <person name="Reynolds N.K."/>
            <person name="Stajich J.E."/>
            <person name="Barry K."/>
            <person name="Grigoriev I.V."/>
            <person name="Crous P."/>
            <person name="Smith M.E."/>
        </authorList>
    </citation>
    <scope>NUCLEOTIDE SEQUENCE</scope>
    <source>
        <strain evidence="9">CBS 109367</strain>
    </source>
</reference>
<name>A0A9W8L3E2_9FUNG</name>
<evidence type="ECO:0000256" key="8">
    <source>
        <dbReference type="SAM" id="Phobius"/>
    </source>
</evidence>
<accession>A0A9W8L3E2</accession>
<evidence type="ECO:0000256" key="4">
    <source>
        <dbReference type="ARBA" id="ARBA00023136"/>
    </source>
</evidence>
<comment type="subcellular location">
    <subcellularLocation>
        <location evidence="1">Membrane</location>
        <topology evidence="1">Multi-pass membrane protein</topology>
    </subcellularLocation>
</comment>
<dbReference type="InterPro" id="IPR023395">
    <property type="entry name" value="MCP_dom_sf"/>
</dbReference>
<proteinExistence type="inferred from homology"/>
<feature type="transmembrane region" description="Helical" evidence="8">
    <location>
        <begin position="161"/>
        <end position="183"/>
    </location>
</feature>
<gene>
    <name evidence="9" type="ORF">IWW39_003676</name>
</gene>
<comment type="caution">
    <text evidence="9">The sequence shown here is derived from an EMBL/GenBank/DDBJ whole genome shotgun (WGS) entry which is preliminary data.</text>
</comment>
<dbReference type="AlphaFoldDB" id="A0A9W8L3E2"/>
<feature type="region of interest" description="Disordered" evidence="7">
    <location>
        <begin position="372"/>
        <end position="393"/>
    </location>
</feature>
<evidence type="ECO:0000256" key="6">
    <source>
        <dbReference type="RuleBase" id="RU000488"/>
    </source>
</evidence>
<feature type="transmembrane region" description="Helical" evidence="8">
    <location>
        <begin position="134"/>
        <end position="155"/>
    </location>
</feature>